<evidence type="ECO:0000256" key="2">
    <source>
        <dbReference type="ARBA" id="ARBA00008240"/>
    </source>
</evidence>
<dbReference type="InterPro" id="IPR051084">
    <property type="entry name" value="H+-coupled_symporters"/>
</dbReference>
<name>A0ABQ2ZJG8_9GAMM</name>
<comment type="similarity">
    <text evidence="2">Belongs to the major facilitator superfamily. Metabolite:H+ Symporter (MHS) family (TC 2.A.1.6) family.</text>
</comment>
<dbReference type="PANTHER" id="PTHR43528">
    <property type="entry name" value="ALPHA-KETOGLUTARATE PERMEASE"/>
    <property type="match status" value="1"/>
</dbReference>
<evidence type="ECO:0000256" key="5">
    <source>
        <dbReference type="ARBA" id="ARBA00022692"/>
    </source>
</evidence>
<feature type="transmembrane region" description="Helical" evidence="9">
    <location>
        <begin position="86"/>
        <end position="104"/>
    </location>
</feature>
<dbReference type="SUPFAM" id="SSF103473">
    <property type="entry name" value="MFS general substrate transporter"/>
    <property type="match status" value="1"/>
</dbReference>
<keyword evidence="7 9" id="KW-1133">Transmembrane helix</keyword>
<feature type="transmembrane region" description="Helical" evidence="9">
    <location>
        <begin position="397"/>
        <end position="418"/>
    </location>
</feature>
<feature type="domain" description="Major facilitator superfamily (MFS) profile" evidence="10">
    <location>
        <begin position="16"/>
        <end position="422"/>
    </location>
</feature>
<keyword evidence="8 9" id="KW-0472">Membrane</keyword>
<dbReference type="Gene3D" id="1.20.1250.20">
    <property type="entry name" value="MFS general substrate transporter like domains"/>
    <property type="match status" value="2"/>
</dbReference>
<dbReference type="EMBL" id="BMXT01000001">
    <property type="protein sequence ID" value="GGY17845.1"/>
    <property type="molecule type" value="Genomic_DNA"/>
</dbReference>
<feature type="transmembrane region" description="Helical" evidence="9">
    <location>
        <begin position="186"/>
        <end position="205"/>
    </location>
</feature>
<keyword evidence="6" id="KW-0769">Symport</keyword>
<feature type="transmembrane region" description="Helical" evidence="9">
    <location>
        <begin position="239"/>
        <end position="257"/>
    </location>
</feature>
<dbReference type="PROSITE" id="PS00216">
    <property type="entry name" value="SUGAR_TRANSPORT_1"/>
    <property type="match status" value="1"/>
</dbReference>
<comment type="caution">
    <text evidence="11">The sequence shown here is derived from an EMBL/GenBank/DDBJ whole genome shotgun (WGS) entry which is preliminary data.</text>
</comment>
<feature type="transmembrane region" description="Helical" evidence="9">
    <location>
        <begin position="333"/>
        <end position="356"/>
    </location>
</feature>
<dbReference type="Pfam" id="PF00083">
    <property type="entry name" value="Sugar_tr"/>
    <property type="match status" value="1"/>
</dbReference>
<evidence type="ECO:0000259" key="10">
    <source>
        <dbReference type="PROSITE" id="PS50850"/>
    </source>
</evidence>
<keyword evidence="3" id="KW-0813">Transport</keyword>
<feature type="transmembrane region" description="Helical" evidence="9">
    <location>
        <begin position="306"/>
        <end position="327"/>
    </location>
</feature>
<organism evidence="11 12">
    <name type="scientific">Rhodanobacter panaciterrae</name>
    <dbReference type="NCBI Taxonomy" id="490572"/>
    <lineage>
        <taxon>Bacteria</taxon>
        <taxon>Pseudomonadati</taxon>
        <taxon>Pseudomonadota</taxon>
        <taxon>Gammaproteobacteria</taxon>
        <taxon>Lysobacterales</taxon>
        <taxon>Rhodanobacteraceae</taxon>
        <taxon>Rhodanobacter</taxon>
    </lineage>
</organism>
<dbReference type="InterPro" id="IPR036259">
    <property type="entry name" value="MFS_trans_sf"/>
</dbReference>
<protein>
    <submittedName>
        <fullName evidence="11">MFS transporter</fullName>
    </submittedName>
</protein>
<dbReference type="PROSITE" id="PS50850">
    <property type="entry name" value="MFS"/>
    <property type="match status" value="1"/>
</dbReference>
<dbReference type="Proteomes" id="UP000621898">
    <property type="component" value="Unassembled WGS sequence"/>
</dbReference>
<evidence type="ECO:0000256" key="6">
    <source>
        <dbReference type="ARBA" id="ARBA00022847"/>
    </source>
</evidence>
<evidence type="ECO:0000256" key="9">
    <source>
        <dbReference type="SAM" id="Phobius"/>
    </source>
</evidence>
<evidence type="ECO:0000256" key="3">
    <source>
        <dbReference type="ARBA" id="ARBA00022448"/>
    </source>
</evidence>
<keyword evidence="12" id="KW-1185">Reference proteome</keyword>
<feature type="transmembrane region" description="Helical" evidence="9">
    <location>
        <begin position="368"/>
        <end position="391"/>
    </location>
</feature>
<feature type="transmembrane region" description="Helical" evidence="9">
    <location>
        <begin position="116"/>
        <end position="141"/>
    </location>
</feature>
<accession>A0ABQ2ZJG8</accession>
<keyword evidence="5 9" id="KW-0812">Transmembrane</keyword>
<evidence type="ECO:0000256" key="1">
    <source>
        <dbReference type="ARBA" id="ARBA00004651"/>
    </source>
</evidence>
<dbReference type="PANTHER" id="PTHR43528:SF1">
    <property type="entry name" value="ALPHA-KETOGLUTARATE PERMEASE"/>
    <property type="match status" value="1"/>
</dbReference>
<evidence type="ECO:0000256" key="8">
    <source>
        <dbReference type="ARBA" id="ARBA00023136"/>
    </source>
</evidence>
<dbReference type="InterPro" id="IPR020846">
    <property type="entry name" value="MFS_dom"/>
</dbReference>
<gene>
    <name evidence="11" type="ORF">GCM10008098_07000</name>
</gene>
<feature type="transmembrane region" description="Helical" evidence="9">
    <location>
        <begin position="277"/>
        <end position="297"/>
    </location>
</feature>
<evidence type="ECO:0000256" key="7">
    <source>
        <dbReference type="ARBA" id="ARBA00022989"/>
    </source>
</evidence>
<sequence>MTSTEQHSSPEVSRASMVVAALSTVVEWYDFTLYLYFATVLSRVFFGGGHNSLLATLAGFAIAYGMRPLGAMVFGHIGDRIGRQRTLVLSMMLMTLAMLATALLPDYAAIGPAAGALLLLLRCFMAFSVGGEYTGVVAYLLEGAREDRRGLITSLAAAASEIGALMAVAIAALVVGAMSTAHLDGWGWRIPFFVGAALAGCVWFARSTMEESPDFLRQLKQHSVPDSPLRYTLAHHRPALLRTFAISALGSITYYVGITYVPAFLSSSGILAEGRSLWLSTIAAVAVILVTPLAGALSDRVGRKPVLIWLGVAGMLLPLSMFGLMAGGGELPIAAGAIVLACLAGGVSAVGAPATAEQFPGEGRLSGLALGVTVATAIFGGLTPFLAELFIRMTGWTALPGAMIAVVALAVIPVLLTMPETQPGLVRTRARERTAIEGSDI</sequence>
<proteinExistence type="inferred from homology"/>
<evidence type="ECO:0000313" key="12">
    <source>
        <dbReference type="Proteomes" id="UP000621898"/>
    </source>
</evidence>
<evidence type="ECO:0000313" key="11">
    <source>
        <dbReference type="EMBL" id="GGY17845.1"/>
    </source>
</evidence>
<dbReference type="InterPro" id="IPR005829">
    <property type="entry name" value="Sugar_transporter_CS"/>
</dbReference>
<evidence type="ECO:0000256" key="4">
    <source>
        <dbReference type="ARBA" id="ARBA00022475"/>
    </source>
</evidence>
<feature type="transmembrane region" description="Helical" evidence="9">
    <location>
        <begin position="162"/>
        <end position="180"/>
    </location>
</feature>
<keyword evidence="4" id="KW-1003">Cell membrane</keyword>
<dbReference type="InterPro" id="IPR005828">
    <property type="entry name" value="MFS_sugar_transport-like"/>
</dbReference>
<reference evidence="12" key="1">
    <citation type="journal article" date="2019" name="Int. J. Syst. Evol. Microbiol.">
        <title>The Global Catalogue of Microorganisms (GCM) 10K type strain sequencing project: providing services to taxonomists for standard genome sequencing and annotation.</title>
        <authorList>
            <consortium name="The Broad Institute Genomics Platform"/>
            <consortium name="The Broad Institute Genome Sequencing Center for Infectious Disease"/>
            <person name="Wu L."/>
            <person name="Ma J."/>
        </authorList>
    </citation>
    <scope>NUCLEOTIDE SEQUENCE [LARGE SCALE GENOMIC DNA]</scope>
    <source>
        <strain evidence="12">KCTC 22232</strain>
    </source>
</reference>
<feature type="transmembrane region" description="Helical" evidence="9">
    <location>
        <begin position="44"/>
        <end position="65"/>
    </location>
</feature>
<feature type="transmembrane region" description="Helical" evidence="9">
    <location>
        <begin position="12"/>
        <end position="38"/>
    </location>
</feature>
<dbReference type="RefSeq" id="WP_229792724.1">
    <property type="nucleotide sequence ID" value="NZ_BMXT01000001.1"/>
</dbReference>
<dbReference type="InterPro" id="IPR011701">
    <property type="entry name" value="MFS"/>
</dbReference>
<dbReference type="Pfam" id="PF07690">
    <property type="entry name" value="MFS_1"/>
    <property type="match status" value="1"/>
</dbReference>
<comment type="subcellular location">
    <subcellularLocation>
        <location evidence="1">Cell membrane</location>
        <topology evidence="1">Multi-pass membrane protein</topology>
    </subcellularLocation>
</comment>